<dbReference type="PANTHER" id="PTHR10459:SF60">
    <property type="entry name" value="POLY [ADP-RIBOSE] POLYMERASE 2"/>
    <property type="match status" value="1"/>
</dbReference>
<evidence type="ECO:0000256" key="1">
    <source>
        <dbReference type="ARBA" id="ARBA00022676"/>
    </source>
</evidence>
<accession>A0A8X8BAQ9</accession>
<reference evidence="7 8" key="1">
    <citation type="submission" date="2020-02" db="EMBL/GenBank/DDBJ databases">
        <authorList>
            <person name="Ma Q."/>
            <person name="Huang Y."/>
            <person name="Song X."/>
            <person name="Pei D."/>
        </authorList>
    </citation>
    <scope>NUCLEOTIDE SEQUENCE [LARGE SCALE GENOMIC DNA]</scope>
    <source>
        <strain evidence="7">Sxm20200214</strain>
        <tissue evidence="7">Leaf</tissue>
    </source>
</reference>
<keyword evidence="1 5" id="KW-0328">Glycosyltransferase</keyword>
<evidence type="ECO:0000256" key="2">
    <source>
        <dbReference type="ARBA" id="ARBA00022679"/>
    </source>
</evidence>
<keyword evidence="8" id="KW-1185">Reference proteome</keyword>
<name>A0A8X8BAQ9_BRACI</name>
<gene>
    <name evidence="7" type="ORF">Bca52824_011043</name>
</gene>
<comment type="caution">
    <text evidence="7">The sequence shown here is derived from an EMBL/GenBank/DDBJ whole genome shotgun (WGS) entry which is preliminary data.</text>
</comment>
<dbReference type="Pfam" id="PF00644">
    <property type="entry name" value="PARP"/>
    <property type="match status" value="1"/>
</dbReference>
<organism evidence="7 8">
    <name type="scientific">Brassica carinata</name>
    <name type="common">Ethiopian mustard</name>
    <name type="synonym">Abyssinian cabbage</name>
    <dbReference type="NCBI Taxonomy" id="52824"/>
    <lineage>
        <taxon>Eukaryota</taxon>
        <taxon>Viridiplantae</taxon>
        <taxon>Streptophyta</taxon>
        <taxon>Embryophyta</taxon>
        <taxon>Tracheophyta</taxon>
        <taxon>Spermatophyta</taxon>
        <taxon>Magnoliopsida</taxon>
        <taxon>eudicotyledons</taxon>
        <taxon>Gunneridae</taxon>
        <taxon>Pentapetalae</taxon>
        <taxon>rosids</taxon>
        <taxon>malvids</taxon>
        <taxon>Brassicales</taxon>
        <taxon>Brassicaceae</taxon>
        <taxon>Brassiceae</taxon>
        <taxon>Brassica</taxon>
    </lineage>
</organism>
<dbReference type="GO" id="GO:0006302">
    <property type="term" value="P:double-strand break repair"/>
    <property type="evidence" value="ECO:0007669"/>
    <property type="project" value="TreeGrafter"/>
</dbReference>
<feature type="domain" description="PARP catalytic" evidence="6">
    <location>
        <begin position="1"/>
        <end position="85"/>
    </location>
</feature>
<evidence type="ECO:0000256" key="4">
    <source>
        <dbReference type="ARBA" id="ARBA00033987"/>
    </source>
</evidence>
<evidence type="ECO:0000313" key="8">
    <source>
        <dbReference type="Proteomes" id="UP000886595"/>
    </source>
</evidence>
<sequence>MVELQRGDFSANILPLGKLSTKGMGRRGPNPKEVRTLEDGVVVPLGCPVDLSDHQSQSWHNEYIVYDPGQIKMRYLIHVRIQPGN</sequence>
<protein>
    <recommendedName>
        <fullName evidence="5">Poly [ADP-ribose] polymerase</fullName>
        <shortName evidence="5">PARP</shortName>
        <ecNumber evidence="5">2.4.2.-</ecNumber>
    </recommendedName>
</protein>
<dbReference type="PROSITE" id="PS51059">
    <property type="entry name" value="PARP_CATALYTIC"/>
    <property type="match status" value="1"/>
</dbReference>
<proteinExistence type="predicted"/>
<dbReference type="Gene3D" id="3.90.228.10">
    <property type="match status" value="1"/>
</dbReference>
<dbReference type="Proteomes" id="UP000886595">
    <property type="component" value="Unassembled WGS sequence"/>
</dbReference>
<keyword evidence="3 5" id="KW-0520">NAD</keyword>
<dbReference type="GO" id="GO:0005730">
    <property type="term" value="C:nucleolus"/>
    <property type="evidence" value="ECO:0007669"/>
    <property type="project" value="TreeGrafter"/>
</dbReference>
<dbReference type="EC" id="2.4.2.-" evidence="5"/>
<dbReference type="PANTHER" id="PTHR10459">
    <property type="entry name" value="DNA LIGASE"/>
    <property type="match status" value="1"/>
</dbReference>
<evidence type="ECO:0000313" key="7">
    <source>
        <dbReference type="EMBL" id="KAG2328315.1"/>
    </source>
</evidence>
<dbReference type="EMBL" id="JAAMPC010000002">
    <property type="protein sequence ID" value="KAG2328315.1"/>
    <property type="molecule type" value="Genomic_DNA"/>
</dbReference>
<dbReference type="GO" id="GO:0003950">
    <property type="term" value="F:NAD+ poly-ADP-ribosyltransferase activity"/>
    <property type="evidence" value="ECO:0007669"/>
    <property type="project" value="UniProtKB-UniRule"/>
</dbReference>
<dbReference type="InterPro" id="IPR050800">
    <property type="entry name" value="ARTD/PARP"/>
</dbReference>
<evidence type="ECO:0000256" key="3">
    <source>
        <dbReference type="ARBA" id="ARBA00023027"/>
    </source>
</evidence>
<dbReference type="InterPro" id="IPR012317">
    <property type="entry name" value="Poly(ADP-ribose)pol_cat_dom"/>
</dbReference>
<dbReference type="GO" id="GO:0070212">
    <property type="term" value="P:protein poly-ADP-ribosylation"/>
    <property type="evidence" value="ECO:0007669"/>
    <property type="project" value="TreeGrafter"/>
</dbReference>
<evidence type="ECO:0000259" key="6">
    <source>
        <dbReference type="PROSITE" id="PS51059"/>
    </source>
</evidence>
<comment type="catalytic activity">
    <reaction evidence="4">
        <text>NAD(+) + (ADP-D-ribosyl)n-acceptor = nicotinamide + (ADP-D-ribosyl)n+1-acceptor + H(+).</text>
        <dbReference type="EC" id="2.4.2.30"/>
    </reaction>
</comment>
<evidence type="ECO:0000256" key="5">
    <source>
        <dbReference type="RuleBase" id="RU362114"/>
    </source>
</evidence>
<dbReference type="AlphaFoldDB" id="A0A8X8BAQ9"/>
<dbReference type="SUPFAM" id="SSF56399">
    <property type="entry name" value="ADP-ribosylation"/>
    <property type="match status" value="1"/>
</dbReference>
<dbReference type="GO" id="GO:1990404">
    <property type="term" value="F:NAD+-protein mono-ADP-ribosyltransferase activity"/>
    <property type="evidence" value="ECO:0007669"/>
    <property type="project" value="TreeGrafter"/>
</dbReference>
<keyword evidence="2 5" id="KW-0808">Transferase</keyword>
<dbReference type="OrthoDB" id="429950at2759"/>